<evidence type="ECO:0008006" key="3">
    <source>
        <dbReference type="Google" id="ProtNLM"/>
    </source>
</evidence>
<evidence type="ECO:0000313" key="2">
    <source>
        <dbReference type="Proteomes" id="UP000321555"/>
    </source>
</evidence>
<evidence type="ECO:0000313" key="1">
    <source>
        <dbReference type="EMBL" id="QED49236.1"/>
    </source>
</evidence>
<organism evidence="1 2">
    <name type="scientific">Cytobacillus dafuensis</name>
    <name type="common">Bacillus dafuensis</name>
    <dbReference type="NCBI Taxonomy" id="1742359"/>
    <lineage>
        <taxon>Bacteria</taxon>
        <taxon>Bacillati</taxon>
        <taxon>Bacillota</taxon>
        <taxon>Bacilli</taxon>
        <taxon>Bacillales</taxon>
        <taxon>Bacillaceae</taxon>
        <taxon>Cytobacillus</taxon>
    </lineage>
</organism>
<dbReference type="AlphaFoldDB" id="A0A5B8ZCJ8"/>
<dbReference type="OrthoDB" id="2936189at2"/>
<proteinExistence type="predicted"/>
<sequence>MVELATAFIEEVKSNGHINQLLRGNAFSICIKSEIEEIPLLFRDGEITVHFPDPDQIYDAIITGPKERIYSILTGQEKLRDAITGSGITVKATFRKVLFLESLFFLCKVR</sequence>
<reference evidence="2" key="1">
    <citation type="submission" date="2019-08" db="EMBL/GenBank/DDBJ databases">
        <authorList>
            <person name="Zheng X."/>
        </authorList>
    </citation>
    <scope>NUCLEOTIDE SEQUENCE [LARGE SCALE GENOMIC DNA]</scope>
    <source>
        <strain evidence="2">FJAT-25496</strain>
    </source>
</reference>
<dbReference type="EMBL" id="CP042593">
    <property type="protein sequence ID" value="QED49236.1"/>
    <property type="molecule type" value="Genomic_DNA"/>
</dbReference>
<dbReference type="Proteomes" id="UP000321555">
    <property type="component" value="Chromosome"/>
</dbReference>
<protein>
    <recommendedName>
        <fullName evidence="3">SCP2 domain-containing protein</fullName>
    </recommendedName>
</protein>
<keyword evidence="2" id="KW-1185">Reference proteome</keyword>
<dbReference type="RefSeq" id="WP_057773400.1">
    <property type="nucleotide sequence ID" value="NZ_CP042593.1"/>
</dbReference>
<dbReference type="KEGG" id="bda:FSZ17_19340"/>
<accession>A0A5B8ZCJ8</accession>
<gene>
    <name evidence="1" type="ORF">FSZ17_19340</name>
</gene>
<name>A0A5B8ZCJ8_CYTDA</name>